<feature type="domain" description="Glutamine amidotransferase type-2" evidence="8">
    <location>
        <begin position="2"/>
        <end position="219"/>
    </location>
</feature>
<dbReference type="InterPro" id="IPR017932">
    <property type="entry name" value="GATase_2_dom"/>
</dbReference>
<dbReference type="Pfam" id="PF01380">
    <property type="entry name" value="SIS"/>
    <property type="match status" value="2"/>
</dbReference>
<keyword evidence="5 10" id="KW-0808">Transferase</keyword>
<evidence type="ECO:0000313" key="11">
    <source>
        <dbReference type="Proteomes" id="UP000030700"/>
    </source>
</evidence>
<dbReference type="GO" id="GO:0097367">
    <property type="term" value="F:carbohydrate derivative binding"/>
    <property type="evidence" value="ECO:0007669"/>
    <property type="project" value="InterPro"/>
</dbReference>
<evidence type="ECO:0000259" key="8">
    <source>
        <dbReference type="PROSITE" id="PS51278"/>
    </source>
</evidence>
<keyword evidence="4" id="KW-0032">Aminotransferase</keyword>
<evidence type="ECO:0000256" key="1">
    <source>
        <dbReference type="ARBA" id="ARBA00001031"/>
    </source>
</evidence>
<dbReference type="Proteomes" id="UP000030700">
    <property type="component" value="Unassembled WGS sequence"/>
</dbReference>
<dbReference type="FunFam" id="3.60.20.10:FF:000006">
    <property type="entry name" value="Glutamine--fructose-6-phosphate aminotransferase [isomerizing]"/>
    <property type="match status" value="1"/>
</dbReference>
<dbReference type="InterPro" id="IPR005855">
    <property type="entry name" value="GFAT"/>
</dbReference>
<dbReference type="NCBIfam" id="NF001484">
    <property type="entry name" value="PRK00331.1"/>
    <property type="match status" value="1"/>
</dbReference>
<dbReference type="InterPro" id="IPR047084">
    <property type="entry name" value="GFAT_N"/>
</dbReference>
<dbReference type="STRING" id="1499966.U14_00511"/>
<dbReference type="Gene3D" id="3.60.20.10">
    <property type="entry name" value="Glutamine Phosphoribosylpyrophosphate, subunit 1, domain 1"/>
    <property type="match status" value="1"/>
</dbReference>
<dbReference type="EC" id="2.6.1.16" evidence="2"/>
<dbReference type="NCBIfam" id="TIGR01135">
    <property type="entry name" value="glmS"/>
    <property type="match status" value="1"/>
</dbReference>
<keyword evidence="6" id="KW-0677">Repeat</keyword>
<dbReference type="GO" id="GO:0016853">
    <property type="term" value="F:isomerase activity"/>
    <property type="evidence" value="ECO:0007669"/>
    <property type="project" value="UniProtKB-KW"/>
</dbReference>
<evidence type="ECO:0000313" key="10">
    <source>
        <dbReference type="EMBL" id="GAK49290.1"/>
    </source>
</evidence>
<evidence type="ECO:0000256" key="2">
    <source>
        <dbReference type="ARBA" id="ARBA00012916"/>
    </source>
</evidence>
<feature type="domain" description="SIS" evidence="9">
    <location>
        <begin position="280"/>
        <end position="421"/>
    </location>
</feature>
<sequence length="603" mass="66698">MCGIVGIVSNSNISDRLFRCIKNLEYRGYDSCGLAMLTPSGIEVRKNVGSVDDVNAVEHLTEPQGSTGLAHTRWATHGGVTQINSHPHLSGDGAFAVIHNGIISNYRELKEELSASGHTFVSQTDTEVIPHVLQDEFEKEQDVERAMFKTFKRLKGTYAFAFVTTHAPRQIFCARKESPLVLGIGQNSTFLASDINSFIEYTRDIVILNDDEYAIISDDTYAIKHVQTGERINRKVQHITWSAAAAQKGGFPTFMLKEIHEQPGTVKTALNIPQEEITTLARMIHDSERTYLVGVGTTYYVSLTAHYYFAQLAGKFLPVVSSDEFEYSAEVNERTLFLCCSQSGETYDTLKALRFAKKRGAKSAAVVNVVGSSISREVDHAIMQSSGPEICVLSTKAAISQMVVLLRTALEVGRLNDTLSEEQYQTHQHELQQLPDGIQWVLNRRLSRIQEIANAHAPIKNWLFLGRGVYMAIGMEAALKMKEVTYQHAEGMAGGFMKHGTISLIDKEMFTQVFVPPASQTDLYESTMSNVEEVKARGGFVVGFHFGASDPKFNAEVIFPDVPPLIAPLLQLVGGQLFAYYSAVKLGRNIDKPRSLAKSVTVA</sequence>
<dbReference type="PANTHER" id="PTHR10937:SF0">
    <property type="entry name" value="GLUTAMINE--FRUCTOSE-6-PHOSPHATE TRANSAMINASE (ISOMERIZING)"/>
    <property type="match status" value="1"/>
</dbReference>
<keyword evidence="10" id="KW-0413">Isomerase</keyword>
<keyword evidence="7" id="KW-0315">Glutamine amidotransferase</keyword>
<dbReference type="GO" id="GO:0006487">
    <property type="term" value="P:protein N-linked glycosylation"/>
    <property type="evidence" value="ECO:0007669"/>
    <property type="project" value="TreeGrafter"/>
</dbReference>
<dbReference type="Gene3D" id="3.40.50.10490">
    <property type="entry name" value="Glucose-6-phosphate isomerase like protein, domain 1"/>
    <property type="match status" value="2"/>
</dbReference>
<dbReference type="GO" id="GO:0006002">
    <property type="term" value="P:fructose 6-phosphate metabolic process"/>
    <property type="evidence" value="ECO:0007669"/>
    <property type="project" value="TreeGrafter"/>
</dbReference>
<dbReference type="InterPro" id="IPR035466">
    <property type="entry name" value="GlmS/AgaS_SIS"/>
</dbReference>
<dbReference type="InterPro" id="IPR035490">
    <property type="entry name" value="GlmS/FrlB_SIS"/>
</dbReference>
<accession>A0A0S6VQ78</accession>
<reference evidence="10" key="1">
    <citation type="journal article" date="2015" name="PeerJ">
        <title>First genomic representation of candidate bacterial phylum KSB3 points to enhanced environmental sensing as a trigger of wastewater bulking.</title>
        <authorList>
            <person name="Sekiguchi Y."/>
            <person name="Ohashi A."/>
            <person name="Parks D.H."/>
            <person name="Yamauchi T."/>
            <person name="Tyson G.W."/>
            <person name="Hugenholtz P."/>
        </authorList>
    </citation>
    <scope>NUCLEOTIDE SEQUENCE [LARGE SCALE GENOMIC DNA]</scope>
</reference>
<dbReference type="PROSITE" id="PS51278">
    <property type="entry name" value="GATASE_TYPE_2"/>
    <property type="match status" value="1"/>
</dbReference>
<dbReference type="InterPro" id="IPR029055">
    <property type="entry name" value="Ntn_hydrolases_N"/>
</dbReference>
<dbReference type="CDD" id="cd00714">
    <property type="entry name" value="GFAT"/>
    <property type="match status" value="1"/>
</dbReference>
<evidence type="ECO:0000256" key="3">
    <source>
        <dbReference type="ARBA" id="ARBA00016090"/>
    </source>
</evidence>
<evidence type="ECO:0000256" key="6">
    <source>
        <dbReference type="ARBA" id="ARBA00022737"/>
    </source>
</evidence>
<dbReference type="PANTHER" id="PTHR10937">
    <property type="entry name" value="GLUCOSAMINE--FRUCTOSE-6-PHOSPHATE AMINOTRANSFERASE, ISOMERIZING"/>
    <property type="match status" value="1"/>
</dbReference>
<evidence type="ECO:0000256" key="7">
    <source>
        <dbReference type="ARBA" id="ARBA00022962"/>
    </source>
</evidence>
<dbReference type="AlphaFoldDB" id="A0A0S6VQ78"/>
<dbReference type="EMBL" id="DF820455">
    <property type="protein sequence ID" value="GAK49290.1"/>
    <property type="molecule type" value="Genomic_DNA"/>
</dbReference>
<keyword evidence="11" id="KW-1185">Reference proteome</keyword>
<evidence type="ECO:0000259" key="9">
    <source>
        <dbReference type="PROSITE" id="PS51464"/>
    </source>
</evidence>
<dbReference type="CDD" id="cd05009">
    <property type="entry name" value="SIS_GlmS_GlmD_2"/>
    <property type="match status" value="1"/>
</dbReference>
<gene>
    <name evidence="10" type="ORF">U14_00511</name>
</gene>
<dbReference type="GO" id="GO:0004360">
    <property type="term" value="F:glutamine-fructose-6-phosphate transaminase (isomerizing) activity"/>
    <property type="evidence" value="ECO:0007669"/>
    <property type="project" value="UniProtKB-EC"/>
</dbReference>
<dbReference type="HOGENOM" id="CLU_012520_5_2_0"/>
<evidence type="ECO:0000256" key="5">
    <source>
        <dbReference type="ARBA" id="ARBA00022679"/>
    </source>
</evidence>
<dbReference type="InterPro" id="IPR046348">
    <property type="entry name" value="SIS_dom_sf"/>
</dbReference>
<protein>
    <recommendedName>
        <fullName evidence="3">Glutamine--fructose-6-phosphate aminotransferase [isomerizing]</fullName>
        <ecNumber evidence="2">2.6.1.16</ecNumber>
    </recommendedName>
</protein>
<dbReference type="Pfam" id="PF13522">
    <property type="entry name" value="GATase_6"/>
    <property type="match status" value="1"/>
</dbReference>
<dbReference type="GO" id="GO:0006047">
    <property type="term" value="P:UDP-N-acetylglucosamine metabolic process"/>
    <property type="evidence" value="ECO:0007669"/>
    <property type="project" value="TreeGrafter"/>
</dbReference>
<organism evidence="10">
    <name type="scientific">Candidatus Moduliflexus flocculans</name>
    <dbReference type="NCBI Taxonomy" id="1499966"/>
    <lineage>
        <taxon>Bacteria</taxon>
        <taxon>Candidatus Moduliflexota</taxon>
        <taxon>Candidatus Moduliflexia</taxon>
        <taxon>Candidatus Moduliflexales</taxon>
        <taxon>Candidatus Moduliflexaceae</taxon>
    </lineage>
</organism>
<dbReference type="InterPro" id="IPR001347">
    <property type="entry name" value="SIS_dom"/>
</dbReference>
<name>A0A0S6VQ78_9BACT</name>
<evidence type="ECO:0000256" key="4">
    <source>
        <dbReference type="ARBA" id="ARBA00022576"/>
    </source>
</evidence>
<dbReference type="CDD" id="cd05008">
    <property type="entry name" value="SIS_GlmS_GlmD_1"/>
    <property type="match status" value="1"/>
</dbReference>
<feature type="domain" description="SIS" evidence="9">
    <location>
        <begin position="448"/>
        <end position="593"/>
    </location>
</feature>
<dbReference type="PROSITE" id="PS51464">
    <property type="entry name" value="SIS"/>
    <property type="match status" value="2"/>
</dbReference>
<dbReference type="SUPFAM" id="SSF53697">
    <property type="entry name" value="SIS domain"/>
    <property type="match status" value="1"/>
</dbReference>
<proteinExistence type="predicted"/>
<comment type="catalytic activity">
    <reaction evidence="1">
        <text>D-fructose 6-phosphate + L-glutamine = D-glucosamine 6-phosphate + L-glutamate</text>
        <dbReference type="Rhea" id="RHEA:13237"/>
        <dbReference type="ChEBI" id="CHEBI:29985"/>
        <dbReference type="ChEBI" id="CHEBI:58359"/>
        <dbReference type="ChEBI" id="CHEBI:58725"/>
        <dbReference type="ChEBI" id="CHEBI:61527"/>
        <dbReference type="EC" id="2.6.1.16"/>
    </reaction>
</comment>
<dbReference type="SUPFAM" id="SSF56235">
    <property type="entry name" value="N-terminal nucleophile aminohydrolases (Ntn hydrolases)"/>
    <property type="match status" value="1"/>
</dbReference>